<feature type="compositionally biased region" description="Low complexity" evidence="8">
    <location>
        <begin position="516"/>
        <end position="532"/>
    </location>
</feature>
<comment type="caution">
    <text evidence="10">The sequence shown here is derived from an EMBL/GenBank/DDBJ whole genome shotgun (WGS) entry which is preliminary data.</text>
</comment>
<name>A0A2C9WBV7_MANES</name>
<dbReference type="Pfam" id="PF04046">
    <property type="entry name" value="PSP"/>
    <property type="match status" value="1"/>
</dbReference>
<dbReference type="GO" id="GO:0003723">
    <property type="term" value="F:RNA binding"/>
    <property type="evidence" value="ECO:0000318"/>
    <property type="project" value="GO_Central"/>
</dbReference>
<reference evidence="11" key="1">
    <citation type="journal article" date="2016" name="Nat. Biotechnol.">
        <title>Sequencing wild and cultivated cassava and related species reveals extensive interspecific hybridization and genetic diversity.</title>
        <authorList>
            <person name="Bredeson J.V."/>
            <person name="Lyons J.B."/>
            <person name="Prochnik S.E."/>
            <person name="Wu G.A."/>
            <person name="Ha C.M."/>
            <person name="Edsinger-Gonzales E."/>
            <person name="Grimwood J."/>
            <person name="Schmutz J."/>
            <person name="Rabbi I.Y."/>
            <person name="Egesi C."/>
            <person name="Nauluvula P."/>
            <person name="Lebot V."/>
            <person name="Ndunguru J."/>
            <person name="Mkamilo G."/>
            <person name="Bart R.S."/>
            <person name="Setter T.L."/>
            <person name="Gleadow R.M."/>
            <person name="Kulakow P."/>
            <person name="Ferguson M.E."/>
            <person name="Rounsley S."/>
            <person name="Rokhsar D.S."/>
        </authorList>
    </citation>
    <scope>NUCLEOTIDE SEQUENCE [LARGE SCALE GENOMIC DNA]</scope>
    <source>
        <strain evidence="11">cv. AM560-2</strain>
    </source>
</reference>
<dbReference type="GO" id="GO:0005654">
    <property type="term" value="C:nucleoplasm"/>
    <property type="evidence" value="ECO:0007669"/>
    <property type="project" value="UniProtKB-SubCell"/>
</dbReference>
<evidence type="ECO:0000256" key="8">
    <source>
        <dbReference type="SAM" id="MobiDB-lite"/>
    </source>
</evidence>
<evidence type="ECO:0000256" key="3">
    <source>
        <dbReference type="ARBA" id="ARBA00022723"/>
    </source>
</evidence>
<evidence type="ECO:0000256" key="5">
    <source>
        <dbReference type="ARBA" id="ARBA00022833"/>
    </source>
</evidence>
<dbReference type="Gramene" id="Manes.02G066000.2.v8.1">
    <property type="protein sequence ID" value="Manes.02G066000.2.v8.1.CDS"/>
    <property type="gene ID" value="Manes.02G066000.v8.1"/>
</dbReference>
<dbReference type="PROSITE" id="PS50158">
    <property type="entry name" value="ZF_CCHC"/>
    <property type="match status" value="1"/>
</dbReference>
<dbReference type="GO" id="GO:0008270">
    <property type="term" value="F:zinc ion binding"/>
    <property type="evidence" value="ECO:0007669"/>
    <property type="project" value="UniProtKB-KW"/>
</dbReference>
<dbReference type="OrthoDB" id="8026949at2759"/>
<dbReference type="EMBL" id="CM004388">
    <property type="protein sequence ID" value="OAY57043.1"/>
    <property type="molecule type" value="Genomic_DNA"/>
</dbReference>
<evidence type="ECO:0000313" key="10">
    <source>
        <dbReference type="EMBL" id="OAY57043.1"/>
    </source>
</evidence>
<dbReference type="InterPro" id="IPR036875">
    <property type="entry name" value="Znf_CCHC_sf"/>
</dbReference>
<feature type="compositionally biased region" description="Polar residues" evidence="8">
    <location>
        <begin position="10"/>
        <end position="21"/>
    </location>
</feature>
<feature type="compositionally biased region" description="Low complexity" evidence="8">
    <location>
        <begin position="572"/>
        <end position="592"/>
    </location>
</feature>
<dbReference type="GO" id="GO:0006396">
    <property type="term" value="P:RNA processing"/>
    <property type="evidence" value="ECO:0000318"/>
    <property type="project" value="GO_Central"/>
</dbReference>
<evidence type="ECO:0000256" key="6">
    <source>
        <dbReference type="ARBA" id="ARBA00023242"/>
    </source>
</evidence>
<dbReference type="Proteomes" id="UP000091857">
    <property type="component" value="Chromosome 2"/>
</dbReference>
<dbReference type="PANTHER" id="PTHR13316">
    <property type="entry name" value="ZINC FINGER, CCHC DOMAIN CONTAINING 8"/>
    <property type="match status" value="1"/>
</dbReference>
<dbReference type="OMA" id="DSICEPR"/>
<keyword evidence="5" id="KW-0862">Zinc</keyword>
<protein>
    <recommendedName>
        <fullName evidence="9">CCHC-type domain-containing protein</fullName>
    </recommendedName>
</protein>
<dbReference type="InterPro" id="IPR052115">
    <property type="entry name" value="NEXT_complex_subunit_ZCCHC8"/>
</dbReference>
<dbReference type="SMART" id="SM00581">
    <property type="entry name" value="PSP"/>
    <property type="match status" value="1"/>
</dbReference>
<evidence type="ECO:0000256" key="4">
    <source>
        <dbReference type="ARBA" id="ARBA00022771"/>
    </source>
</evidence>
<evidence type="ECO:0000256" key="7">
    <source>
        <dbReference type="PROSITE-ProRule" id="PRU00047"/>
    </source>
</evidence>
<dbReference type="Gramene" id="Manes.02G066000.3.v8.1">
    <property type="protein sequence ID" value="Manes.02G066000.3.v8.1.CDS"/>
    <property type="gene ID" value="Manes.02G066000.v8.1"/>
</dbReference>
<feature type="region of interest" description="Disordered" evidence="8">
    <location>
        <begin position="1"/>
        <end position="76"/>
    </location>
</feature>
<feature type="region of interest" description="Disordered" evidence="8">
    <location>
        <begin position="332"/>
        <end position="377"/>
    </location>
</feature>
<dbReference type="GO" id="GO:0071013">
    <property type="term" value="C:catalytic step 2 spliceosome"/>
    <property type="evidence" value="ECO:0000318"/>
    <property type="project" value="GO_Central"/>
</dbReference>
<dbReference type="SUPFAM" id="SSF57756">
    <property type="entry name" value="Retrovirus zinc finger-like domains"/>
    <property type="match status" value="1"/>
</dbReference>
<dbReference type="PANTHER" id="PTHR13316:SF0">
    <property type="entry name" value="ZINC FINGER CCHC DOMAIN-CONTAINING PROTEIN 8"/>
    <property type="match status" value="1"/>
</dbReference>
<dbReference type="InterPro" id="IPR001878">
    <property type="entry name" value="Znf_CCHC"/>
</dbReference>
<evidence type="ECO:0000313" key="11">
    <source>
        <dbReference type="Proteomes" id="UP000091857"/>
    </source>
</evidence>
<sequence>METENLINLPASTSSGSSANNELHKSESDSGEADYQPGIYEAEGGSKDEDNLGLNEVNTGTEKGTRHPENLGPNEDVVGTEECMRGSENSGVGAVTKEVATDQDNLTSNQVDIGNEDGEFLVETEVDMDLVDSPVMQVNLEVADTVTVSENLSSFGFRLSSQNDFPNNQNENLIHGHENGGSVSGVKRARITYDEQQPSVHVMYNSLTRASKRKLEELLQQWSEWHAQQGSSPQDLNELLESGEETYFPALCVGLEKSSSVSFWIENPTKKLESNGFIPPVGDFVPLYDRGFALGLSSTDGRNNVEGGLEIVDEAARCFNCGSYNHSLKECPKPRDNVAVNNARKQHKSKRNQNAGPRNSARYYQNSSGGKYDGLKPGALDAETRQLLGLGELDPPPWLNRMRELGYPPGYLEPDDDDQPSGITIFADEDVKEEQEDGEIIETDYPDPPKKMAALFPGINAPIPENADERLWAAGPSSYDPFRSRSFRRSNHSSEPISRWRHHEQRGSRDSIDEGPPGVDPVVSPSTSSYPPRYGNYDSSHNLDNRDPIPSLARSHADRGRRSPLASEDFSSHISPLHSSSNKRPSPRNSSSTRLEDENDERLNDYRLDYLHRSNYEYDRYEFDRHRHRSWR</sequence>
<keyword evidence="6" id="KW-0539">Nucleus</keyword>
<comment type="subcellular location">
    <subcellularLocation>
        <location evidence="1">Nucleus</location>
        <location evidence="1">Nucleoplasm</location>
    </subcellularLocation>
</comment>
<feature type="region of interest" description="Disordered" evidence="8">
    <location>
        <begin position="482"/>
        <end position="605"/>
    </location>
</feature>
<dbReference type="InterPro" id="IPR006568">
    <property type="entry name" value="PSP_pro-rich"/>
</dbReference>
<dbReference type="STRING" id="3983.A0A2C9WBV7"/>
<dbReference type="Gramene" id="Manes.02G066000.4.v8.1">
    <property type="protein sequence ID" value="Manes.02G066000.4.v8.1.CDS"/>
    <property type="gene ID" value="Manes.02G066000.v8.1"/>
</dbReference>
<keyword evidence="4 7" id="KW-0863">Zinc-finger</keyword>
<evidence type="ECO:0000259" key="9">
    <source>
        <dbReference type="PROSITE" id="PS50158"/>
    </source>
</evidence>
<feature type="domain" description="CCHC-type" evidence="9">
    <location>
        <begin position="317"/>
        <end position="333"/>
    </location>
</feature>
<organism evidence="10 11">
    <name type="scientific">Manihot esculenta</name>
    <name type="common">Cassava</name>
    <name type="synonym">Jatropha manihot</name>
    <dbReference type="NCBI Taxonomy" id="3983"/>
    <lineage>
        <taxon>Eukaryota</taxon>
        <taxon>Viridiplantae</taxon>
        <taxon>Streptophyta</taxon>
        <taxon>Embryophyta</taxon>
        <taxon>Tracheophyta</taxon>
        <taxon>Spermatophyta</taxon>
        <taxon>Magnoliopsida</taxon>
        <taxon>eudicotyledons</taxon>
        <taxon>Gunneridae</taxon>
        <taxon>Pentapetalae</taxon>
        <taxon>rosids</taxon>
        <taxon>fabids</taxon>
        <taxon>Malpighiales</taxon>
        <taxon>Euphorbiaceae</taxon>
        <taxon>Crotonoideae</taxon>
        <taxon>Manihoteae</taxon>
        <taxon>Manihot</taxon>
    </lineage>
</organism>
<keyword evidence="3" id="KW-0479">Metal-binding</keyword>
<feature type="compositionally biased region" description="Polar residues" evidence="8">
    <location>
        <begin position="352"/>
        <end position="369"/>
    </location>
</feature>
<evidence type="ECO:0000256" key="2">
    <source>
        <dbReference type="ARBA" id="ARBA00007497"/>
    </source>
</evidence>
<dbReference type="AlphaFoldDB" id="A0A2C9WBV7"/>
<comment type="similarity">
    <text evidence="2">Belongs to the ZCCHC8 family.</text>
</comment>
<accession>A0A2C9WBV7</accession>
<keyword evidence="11" id="KW-1185">Reference proteome</keyword>
<proteinExistence type="inferred from homology"/>
<gene>
    <name evidence="10" type="ORF">MANES_02G066000v8</name>
</gene>
<evidence type="ECO:0000256" key="1">
    <source>
        <dbReference type="ARBA" id="ARBA00004642"/>
    </source>
</evidence>